<dbReference type="PANTHER" id="PTHR24096:SF149">
    <property type="entry name" value="AMP-BINDING DOMAIN-CONTAINING PROTEIN-RELATED"/>
    <property type="match status" value="1"/>
</dbReference>
<dbReference type="PANTHER" id="PTHR24096">
    <property type="entry name" value="LONG-CHAIN-FATTY-ACID--COA LIGASE"/>
    <property type="match status" value="1"/>
</dbReference>
<name>A0A9X0BRG0_9EURO</name>
<dbReference type="InterPro" id="IPR025110">
    <property type="entry name" value="AMP-bd_C"/>
</dbReference>
<feature type="domain" description="AMP-binding enzyme C-terminal" evidence="4">
    <location>
        <begin position="396"/>
        <end position="476"/>
    </location>
</feature>
<reference evidence="5" key="1">
    <citation type="submission" date="2022-12" db="EMBL/GenBank/DDBJ databases">
        <authorList>
            <person name="Petersen C."/>
        </authorList>
    </citation>
    <scope>NUCLEOTIDE SEQUENCE</scope>
    <source>
        <strain evidence="5">IBT 17660</strain>
    </source>
</reference>
<accession>A0A9X0BRG0</accession>
<reference evidence="5" key="2">
    <citation type="journal article" date="2023" name="IMA Fungus">
        <title>Comparative genomic study of the Penicillium genus elucidates a diverse pangenome and 15 lateral gene transfer events.</title>
        <authorList>
            <person name="Petersen C."/>
            <person name="Sorensen T."/>
            <person name="Nielsen M.R."/>
            <person name="Sondergaard T.E."/>
            <person name="Sorensen J.L."/>
            <person name="Fitzpatrick D.A."/>
            <person name="Frisvad J.C."/>
            <person name="Nielsen K.L."/>
        </authorList>
    </citation>
    <scope>NUCLEOTIDE SEQUENCE</scope>
    <source>
        <strain evidence="5">IBT 17660</strain>
    </source>
</reference>
<dbReference type="PROSITE" id="PS00455">
    <property type="entry name" value="AMP_BINDING"/>
    <property type="match status" value="1"/>
</dbReference>
<protein>
    <recommendedName>
        <fullName evidence="7">AMP-dependent synthetase/ligase domain-containing protein</fullName>
    </recommendedName>
</protein>
<dbReference type="InterPro" id="IPR042099">
    <property type="entry name" value="ANL_N_sf"/>
</dbReference>
<dbReference type="AlphaFoldDB" id="A0A9X0BRG0"/>
<dbReference type="SUPFAM" id="SSF56801">
    <property type="entry name" value="Acetyl-CoA synthetase-like"/>
    <property type="match status" value="1"/>
</dbReference>
<keyword evidence="6" id="KW-1185">Reference proteome</keyword>
<dbReference type="InterPro" id="IPR000873">
    <property type="entry name" value="AMP-dep_synth/lig_dom"/>
</dbReference>
<evidence type="ECO:0000256" key="2">
    <source>
        <dbReference type="ARBA" id="ARBA00022598"/>
    </source>
</evidence>
<evidence type="ECO:0000259" key="4">
    <source>
        <dbReference type="Pfam" id="PF13193"/>
    </source>
</evidence>
<sequence length="507" mass="55964">MNHINIPPIDTWDCLFEREDRPFPDDHIIFKSPSGEVRTFNNIRSQALSFGANLQIQWEWQKGDILLLFAPNDIDAPTLFWGCHWAGGVVSPANPAYTADELKYQLSDTGAKAMVRIDFPIAHMLVFGPPSSEAELQHVESMLGGGAPGARRPKIDPVVDTAFLVYSSGTTGRPKGARVTHANLVMNLILQGQIEGPHMNWRRDRFLSFLPTYHIYVHFPLLLGIKTIVMEMFSVKGFLHNVKAESITHIYAVPPVVLYLAKDPAMTREQLSSLRMVTSAAAPLAPDLIHAVYDRLKIPVRQAYGLTESTAVAHLQRWDRWDKATGSNGPPYPTVETKFIDDQGNPVTKGDGEICLRGPTIFPGYYNNAEATARSITSDGWLKTGDIGVSKFPPAEIESVLHEHPLVHDAAVIGLAVEKIATEVPVAYVVLEKTDRPTEQVAEELVAYVSGKLAPHKRLRGGIVPIDEIPKGPAGKILKRVLKTRAEGVDQWKAIGASIYDDRSSKL</sequence>
<evidence type="ECO:0000256" key="1">
    <source>
        <dbReference type="ARBA" id="ARBA00006432"/>
    </source>
</evidence>
<dbReference type="Pfam" id="PF13193">
    <property type="entry name" value="AMP-binding_C"/>
    <property type="match status" value="1"/>
</dbReference>
<feature type="domain" description="AMP-dependent synthetase/ligase" evidence="3">
    <location>
        <begin position="17"/>
        <end position="366"/>
    </location>
</feature>
<dbReference type="Proteomes" id="UP001147760">
    <property type="component" value="Unassembled WGS sequence"/>
</dbReference>
<dbReference type="InterPro" id="IPR045851">
    <property type="entry name" value="AMP-bd_C_sf"/>
</dbReference>
<dbReference type="Gene3D" id="3.30.300.30">
    <property type="match status" value="1"/>
</dbReference>
<evidence type="ECO:0000313" key="6">
    <source>
        <dbReference type="Proteomes" id="UP001147760"/>
    </source>
</evidence>
<dbReference type="InterPro" id="IPR020845">
    <property type="entry name" value="AMP-binding_CS"/>
</dbReference>
<dbReference type="GO" id="GO:0016405">
    <property type="term" value="F:CoA-ligase activity"/>
    <property type="evidence" value="ECO:0007669"/>
    <property type="project" value="TreeGrafter"/>
</dbReference>
<dbReference type="Pfam" id="PF00501">
    <property type="entry name" value="AMP-binding"/>
    <property type="match status" value="1"/>
</dbReference>
<gene>
    <name evidence="5" type="ORF">N7530_005513</name>
</gene>
<organism evidence="5 6">
    <name type="scientific">Penicillium desertorum</name>
    <dbReference type="NCBI Taxonomy" id="1303715"/>
    <lineage>
        <taxon>Eukaryota</taxon>
        <taxon>Fungi</taxon>
        <taxon>Dikarya</taxon>
        <taxon>Ascomycota</taxon>
        <taxon>Pezizomycotina</taxon>
        <taxon>Eurotiomycetes</taxon>
        <taxon>Eurotiomycetidae</taxon>
        <taxon>Eurotiales</taxon>
        <taxon>Aspergillaceae</taxon>
        <taxon>Penicillium</taxon>
    </lineage>
</organism>
<comment type="caution">
    <text evidence="5">The sequence shown here is derived from an EMBL/GenBank/DDBJ whole genome shotgun (WGS) entry which is preliminary data.</text>
</comment>
<dbReference type="OrthoDB" id="6509636at2759"/>
<keyword evidence="2" id="KW-0436">Ligase</keyword>
<evidence type="ECO:0000313" key="5">
    <source>
        <dbReference type="EMBL" id="KAJ5480004.1"/>
    </source>
</evidence>
<comment type="similarity">
    <text evidence="1">Belongs to the ATP-dependent AMP-binding enzyme family.</text>
</comment>
<evidence type="ECO:0000259" key="3">
    <source>
        <dbReference type="Pfam" id="PF00501"/>
    </source>
</evidence>
<proteinExistence type="inferred from homology"/>
<evidence type="ECO:0008006" key="7">
    <source>
        <dbReference type="Google" id="ProtNLM"/>
    </source>
</evidence>
<dbReference type="Gene3D" id="3.40.50.12780">
    <property type="entry name" value="N-terminal domain of ligase-like"/>
    <property type="match status" value="1"/>
</dbReference>
<dbReference type="EMBL" id="JAPWDO010000003">
    <property type="protein sequence ID" value="KAJ5480004.1"/>
    <property type="molecule type" value="Genomic_DNA"/>
</dbReference>